<accession>A0AAV4QLM6</accession>
<comment type="caution">
    <text evidence="2">The sequence shown here is derived from an EMBL/GenBank/DDBJ whole genome shotgun (WGS) entry which is preliminary data.</text>
</comment>
<gene>
    <name evidence="2" type="ORF">CDAR_60151</name>
</gene>
<proteinExistence type="predicted"/>
<name>A0AAV4QLM6_9ARAC</name>
<sequence>MFELKYQKFTEGHSRQTVFCSLFNPRRDVWVNAQTSSQTSRADNKVSRLISLETQNHEIKTNKSGTLCSNFHCEKLRGEPLGPTPSQTFSLFDILSETPSTFHYRHSDALIPHPLTHQPKESRTPIAIQDNG</sequence>
<evidence type="ECO:0000313" key="2">
    <source>
        <dbReference type="EMBL" id="GIY09734.1"/>
    </source>
</evidence>
<dbReference type="AlphaFoldDB" id="A0AAV4QLM6"/>
<dbReference type="Proteomes" id="UP001054837">
    <property type="component" value="Unassembled WGS sequence"/>
</dbReference>
<reference evidence="2 3" key="1">
    <citation type="submission" date="2021-06" db="EMBL/GenBank/DDBJ databases">
        <title>Caerostris darwini draft genome.</title>
        <authorList>
            <person name="Kono N."/>
            <person name="Arakawa K."/>
        </authorList>
    </citation>
    <scope>NUCLEOTIDE SEQUENCE [LARGE SCALE GENOMIC DNA]</scope>
</reference>
<keyword evidence="3" id="KW-1185">Reference proteome</keyword>
<dbReference type="EMBL" id="BPLQ01004677">
    <property type="protein sequence ID" value="GIY09734.1"/>
    <property type="molecule type" value="Genomic_DNA"/>
</dbReference>
<evidence type="ECO:0000313" key="3">
    <source>
        <dbReference type="Proteomes" id="UP001054837"/>
    </source>
</evidence>
<feature type="region of interest" description="Disordered" evidence="1">
    <location>
        <begin position="113"/>
        <end position="132"/>
    </location>
</feature>
<protein>
    <submittedName>
        <fullName evidence="2">Uncharacterized protein</fullName>
    </submittedName>
</protein>
<organism evidence="2 3">
    <name type="scientific">Caerostris darwini</name>
    <dbReference type="NCBI Taxonomy" id="1538125"/>
    <lineage>
        <taxon>Eukaryota</taxon>
        <taxon>Metazoa</taxon>
        <taxon>Ecdysozoa</taxon>
        <taxon>Arthropoda</taxon>
        <taxon>Chelicerata</taxon>
        <taxon>Arachnida</taxon>
        <taxon>Araneae</taxon>
        <taxon>Araneomorphae</taxon>
        <taxon>Entelegynae</taxon>
        <taxon>Araneoidea</taxon>
        <taxon>Araneidae</taxon>
        <taxon>Caerostris</taxon>
    </lineage>
</organism>
<evidence type="ECO:0000256" key="1">
    <source>
        <dbReference type="SAM" id="MobiDB-lite"/>
    </source>
</evidence>